<evidence type="ECO:0000259" key="4">
    <source>
        <dbReference type="PROSITE" id="PS50887"/>
    </source>
</evidence>
<dbReference type="NCBIfam" id="TIGR00254">
    <property type="entry name" value="GGDEF"/>
    <property type="match status" value="1"/>
</dbReference>
<dbReference type="GO" id="GO:0052621">
    <property type="term" value="F:diguanylate cyclase activity"/>
    <property type="evidence" value="ECO:0007669"/>
    <property type="project" value="UniProtKB-EC"/>
</dbReference>
<feature type="transmembrane region" description="Helical" evidence="3">
    <location>
        <begin position="95"/>
        <end position="113"/>
    </location>
</feature>
<comment type="catalytic activity">
    <reaction evidence="2">
        <text>2 GTP = 3',3'-c-di-GMP + 2 diphosphate</text>
        <dbReference type="Rhea" id="RHEA:24898"/>
        <dbReference type="ChEBI" id="CHEBI:33019"/>
        <dbReference type="ChEBI" id="CHEBI:37565"/>
        <dbReference type="ChEBI" id="CHEBI:58805"/>
        <dbReference type="EC" id="2.7.7.65"/>
    </reaction>
</comment>
<evidence type="ECO:0000256" key="2">
    <source>
        <dbReference type="ARBA" id="ARBA00034247"/>
    </source>
</evidence>
<dbReference type="Pfam" id="PF00990">
    <property type="entry name" value="GGDEF"/>
    <property type="match status" value="1"/>
</dbReference>
<keyword evidence="3" id="KW-0812">Transmembrane</keyword>
<dbReference type="InterPro" id="IPR043128">
    <property type="entry name" value="Rev_trsase/Diguanyl_cyclase"/>
</dbReference>
<feature type="transmembrane region" description="Helical" evidence="3">
    <location>
        <begin position="35"/>
        <end position="55"/>
    </location>
</feature>
<dbReference type="CDD" id="cd01949">
    <property type="entry name" value="GGDEF"/>
    <property type="match status" value="1"/>
</dbReference>
<dbReference type="EC" id="2.7.7.65" evidence="1"/>
<dbReference type="Gene3D" id="3.30.70.270">
    <property type="match status" value="1"/>
</dbReference>
<evidence type="ECO:0000313" key="5">
    <source>
        <dbReference type="EMBL" id="SFJ57045.1"/>
    </source>
</evidence>
<dbReference type="GO" id="GO:0005886">
    <property type="term" value="C:plasma membrane"/>
    <property type="evidence" value="ECO:0007669"/>
    <property type="project" value="TreeGrafter"/>
</dbReference>
<feature type="domain" description="GGDEF" evidence="4">
    <location>
        <begin position="249"/>
        <end position="382"/>
    </location>
</feature>
<dbReference type="GO" id="GO:0043709">
    <property type="term" value="P:cell adhesion involved in single-species biofilm formation"/>
    <property type="evidence" value="ECO:0007669"/>
    <property type="project" value="TreeGrafter"/>
</dbReference>
<dbReference type="STRING" id="1121003.SAMN03080618_03341"/>
<accession>A0A1I3SE78</accession>
<dbReference type="PROSITE" id="PS50887">
    <property type="entry name" value="GGDEF"/>
    <property type="match status" value="1"/>
</dbReference>
<evidence type="ECO:0000256" key="3">
    <source>
        <dbReference type="SAM" id="Phobius"/>
    </source>
</evidence>
<dbReference type="EMBL" id="FORF01000030">
    <property type="protein sequence ID" value="SFJ57045.1"/>
    <property type="molecule type" value="Genomic_DNA"/>
</dbReference>
<feature type="transmembrane region" description="Helical" evidence="3">
    <location>
        <begin position="150"/>
        <end position="172"/>
    </location>
</feature>
<dbReference type="PANTHER" id="PTHR45138:SF9">
    <property type="entry name" value="DIGUANYLATE CYCLASE DGCM-RELATED"/>
    <property type="match status" value="1"/>
</dbReference>
<protein>
    <recommendedName>
        <fullName evidence="1">diguanylate cyclase</fullName>
        <ecNumber evidence="1">2.7.7.65</ecNumber>
    </recommendedName>
</protein>
<dbReference type="FunFam" id="3.30.70.270:FF:000001">
    <property type="entry name" value="Diguanylate cyclase domain protein"/>
    <property type="match status" value="1"/>
</dbReference>
<keyword evidence="6" id="KW-1185">Reference proteome</keyword>
<keyword evidence="3" id="KW-1133">Transmembrane helix</keyword>
<dbReference type="PANTHER" id="PTHR45138">
    <property type="entry name" value="REGULATORY COMPONENTS OF SENSORY TRANSDUCTION SYSTEM"/>
    <property type="match status" value="1"/>
</dbReference>
<dbReference type="SUPFAM" id="SSF55073">
    <property type="entry name" value="Nucleotide cyclase"/>
    <property type="match status" value="1"/>
</dbReference>
<feature type="transmembrane region" description="Helical" evidence="3">
    <location>
        <begin position="119"/>
        <end position="138"/>
    </location>
</feature>
<dbReference type="InterPro" id="IPR000160">
    <property type="entry name" value="GGDEF_dom"/>
</dbReference>
<proteinExistence type="predicted"/>
<organism evidence="5 6">
    <name type="scientific">Aquamicrobium aerolatum DSM 21857</name>
    <dbReference type="NCBI Taxonomy" id="1121003"/>
    <lineage>
        <taxon>Bacteria</taxon>
        <taxon>Pseudomonadati</taxon>
        <taxon>Pseudomonadota</taxon>
        <taxon>Alphaproteobacteria</taxon>
        <taxon>Hyphomicrobiales</taxon>
        <taxon>Phyllobacteriaceae</taxon>
        <taxon>Aerobium</taxon>
    </lineage>
</organism>
<reference evidence="6" key="1">
    <citation type="submission" date="2016-10" db="EMBL/GenBank/DDBJ databases">
        <authorList>
            <person name="Varghese N."/>
            <person name="Submissions S."/>
        </authorList>
    </citation>
    <scope>NUCLEOTIDE SEQUENCE [LARGE SCALE GENOMIC DNA]</scope>
    <source>
        <strain evidence="6">DSM 21857</strain>
    </source>
</reference>
<feature type="transmembrane region" description="Helical" evidence="3">
    <location>
        <begin position="6"/>
        <end position="28"/>
    </location>
</feature>
<dbReference type="Proteomes" id="UP000242763">
    <property type="component" value="Unassembled WGS sequence"/>
</dbReference>
<dbReference type="InterPro" id="IPR029787">
    <property type="entry name" value="Nucleotide_cyclase"/>
</dbReference>
<gene>
    <name evidence="5" type="ORF">SAMN03080618_03341</name>
</gene>
<keyword evidence="3" id="KW-0472">Membrane</keyword>
<dbReference type="SMART" id="SM00267">
    <property type="entry name" value="GGDEF"/>
    <property type="match status" value="1"/>
</dbReference>
<sequence length="394" mass="42488">MPLDAPTLFFVTIVVMAMISLLLLWVWLHNQSVKTLAWWSGALLLEAIGTTLVLLRGRIPDALSVDLANALLIAACGLIWSGARIFSHRTVHPSFALGAAIWLAACQFDAFYSSLPARASLFSVLIGGYALLTAWEFWRETEPLASRPAIIACQILNALVFFAHSPVLMLSAAPGGAQPLMGPWFTFIALQGTVHNMAAAFLFLAMAKERVELRYKTASRIDPLTGAFNRRSFVNSANQQMARMRLDDPPIALILFDLDHFKKINDRFGHPCGDEILKLFCSVASTHLRASDVFGRLGGEEFAALLPGATAASAHLVASRILVAFETAGEGLALAGLKTTASAGVAVSGVGCSSFDELFTVADRGLYKAKRAGRNRVREDETPFAPVPLRSSSA</sequence>
<name>A0A1I3SE78_9HYPH</name>
<dbReference type="GO" id="GO:1902201">
    <property type="term" value="P:negative regulation of bacterial-type flagellum-dependent cell motility"/>
    <property type="evidence" value="ECO:0007669"/>
    <property type="project" value="TreeGrafter"/>
</dbReference>
<evidence type="ECO:0000313" key="6">
    <source>
        <dbReference type="Proteomes" id="UP000242763"/>
    </source>
</evidence>
<dbReference type="OrthoDB" id="9812260at2"/>
<dbReference type="AlphaFoldDB" id="A0A1I3SE78"/>
<feature type="transmembrane region" description="Helical" evidence="3">
    <location>
        <begin position="184"/>
        <end position="206"/>
    </location>
</feature>
<dbReference type="RefSeq" id="WP_091524711.1">
    <property type="nucleotide sequence ID" value="NZ_FORF01000030.1"/>
</dbReference>
<dbReference type="InterPro" id="IPR050469">
    <property type="entry name" value="Diguanylate_Cyclase"/>
</dbReference>
<evidence type="ECO:0000256" key="1">
    <source>
        <dbReference type="ARBA" id="ARBA00012528"/>
    </source>
</evidence>
<feature type="transmembrane region" description="Helical" evidence="3">
    <location>
        <begin position="67"/>
        <end position="83"/>
    </location>
</feature>